<organism evidence="12 13">
    <name type="scientific">Candidatus Legionella polyplacis</name>
    <dbReference type="NCBI Taxonomy" id="2005262"/>
    <lineage>
        <taxon>Bacteria</taxon>
        <taxon>Pseudomonadati</taxon>
        <taxon>Pseudomonadota</taxon>
        <taxon>Gammaproteobacteria</taxon>
        <taxon>Legionellales</taxon>
        <taxon>Legionellaceae</taxon>
        <taxon>Legionella</taxon>
    </lineage>
</organism>
<evidence type="ECO:0000256" key="8">
    <source>
        <dbReference type="ARBA" id="ARBA00022989"/>
    </source>
</evidence>
<dbReference type="NCBIfam" id="TIGR00739">
    <property type="entry name" value="yajC"/>
    <property type="match status" value="1"/>
</dbReference>
<name>A0ABZ2GZW6_9GAMM</name>
<evidence type="ECO:0000256" key="5">
    <source>
        <dbReference type="ARBA" id="ARBA00022475"/>
    </source>
</evidence>
<keyword evidence="10 11" id="KW-0472">Membrane</keyword>
<dbReference type="PANTHER" id="PTHR33909">
    <property type="entry name" value="SEC TRANSLOCON ACCESSORY COMPLEX SUBUNIT YAJC"/>
    <property type="match status" value="1"/>
</dbReference>
<evidence type="ECO:0000256" key="2">
    <source>
        <dbReference type="ARBA" id="ARBA00006742"/>
    </source>
</evidence>
<feature type="transmembrane region" description="Helical" evidence="11">
    <location>
        <begin position="23"/>
        <end position="41"/>
    </location>
</feature>
<reference evidence="12" key="1">
    <citation type="submission" date="2023-09" db="EMBL/GenBank/DDBJ databases">
        <title>Genomes of two closely related lineages of the louse Polyplax serrata with different host specificities.</title>
        <authorList>
            <person name="Martinu J."/>
            <person name="Tarabai H."/>
            <person name="Stefka J."/>
            <person name="Hypsa V."/>
        </authorList>
    </citation>
    <scope>NUCLEOTIDE SEQUENCE [LARGE SCALE GENOMIC DNA]</scope>
    <source>
        <strain evidence="12">HR10_N</strain>
    </source>
</reference>
<evidence type="ECO:0000313" key="12">
    <source>
        <dbReference type="EMBL" id="WWR11986.1"/>
    </source>
</evidence>
<dbReference type="RefSeq" id="WP_338521508.1">
    <property type="nucleotide sequence ID" value="NZ_CP135136.1"/>
</dbReference>
<comment type="similarity">
    <text evidence="2">Belongs to the YajC family.</text>
</comment>
<dbReference type="SMART" id="SM01323">
    <property type="entry name" value="YajC"/>
    <property type="match status" value="1"/>
</dbReference>
<accession>A0ABZ2GZW6</accession>
<keyword evidence="7" id="KW-0653">Protein transport</keyword>
<keyword evidence="4" id="KW-0813">Transport</keyword>
<dbReference type="EMBL" id="CP135136">
    <property type="protein sequence ID" value="WWR11986.1"/>
    <property type="molecule type" value="Genomic_DNA"/>
</dbReference>
<keyword evidence="8 11" id="KW-1133">Transmembrane helix</keyword>
<dbReference type="Pfam" id="PF02699">
    <property type="entry name" value="YajC"/>
    <property type="match status" value="1"/>
</dbReference>
<keyword evidence="13" id="KW-1185">Reference proteome</keyword>
<evidence type="ECO:0000256" key="4">
    <source>
        <dbReference type="ARBA" id="ARBA00022448"/>
    </source>
</evidence>
<evidence type="ECO:0000256" key="7">
    <source>
        <dbReference type="ARBA" id="ARBA00022927"/>
    </source>
</evidence>
<evidence type="ECO:0000256" key="6">
    <source>
        <dbReference type="ARBA" id="ARBA00022692"/>
    </source>
</evidence>
<proteinExistence type="inferred from homology"/>
<evidence type="ECO:0000256" key="11">
    <source>
        <dbReference type="SAM" id="Phobius"/>
    </source>
</evidence>
<gene>
    <name evidence="12" type="primary">yajC</name>
    <name evidence="12" type="ORF">RQL38_02430</name>
</gene>
<keyword evidence="5" id="KW-1003">Cell membrane</keyword>
<dbReference type="Proteomes" id="UP001360424">
    <property type="component" value="Chromosome"/>
</dbReference>
<comment type="subcellular location">
    <subcellularLocation>
        <location evidence="1">Cell membrane</location>
        <topology evidence="1">Single-pass membrane protein</topology>
    </subcellularLocation>
</comment>
<evidence type="ECO:0000256" key="10">
    <source>
        <dbReference type="ARBA" id="ARBA00023136"/>
    </source>
</evidence>
<keyword evidence="6 11" id="KW-0812">Transmembrane</keyword>
<keyword evidence="9" id="KW-0811">Translocation</keyword>
<evidence type="ECO:0000313" key="13">
    <source>
        <dbReference type="Proteomes" id="UP001360424"/>
    </source>
</evidence>
<sequence length="118" mass="13371">MTFIHKAFASYQSGSLTSSRDGIVSLIMIVGIFVLFYLVIIRPQYKRAKEHRDMISKLKKGDEVIISNGILGKIVQLTSVDYIKVMISENVEIYLQKQSVSMLLPKGTLRSFLSDKNQ</sequence>
<evidence type="ECO:0000256" key="1">
    <source>
        <dbReference type="ARBA" id="ARBA00004162"/>
    </source>
</evidence>
<dbReference type="InterPro" id="IPR003849">
    <property type="entry name" value="Preprotein_translocase_YajC"/>
</dbReference>
<evidence type="ECO:0000256" key="3">
    <source>
        <dbReference type="ARBA" id="ARBA00014962"/>
    </source>
</evidence>
<protein>
    <recommendedName>
        <fullName evidence="3">Sec translocon accessory complex subunit YajC</fullName>
    </recommendedName>
</protein>
<dbReference type="PANTHER" id="PTHR33909:SF1">
    <property type="entry name" value="SEC TRANSLOCON ACCESSORY COMPLEX SUBUNIT YAJC"/>
    <property type="match status" value="1"/>
</dbReference>
<evidence type="ECO:0000256" key="9">
    <source>
        <dbReference type="ARBA" id="ARBA00023010"/>
    </source>
</evidence>
<dbReference type="PRINTS" id="PR01853">
    <property type="entry name" value="YAJCTRNLCASE"/>
</dbReference>